<feature type="region of interest" description="Disordered" evidence="1">
    <location>
        <begin position="40"/>
        <end position="61"/>
    </location>
</feature>
<dbReference type="KEGG" id="soy:115888576"/>
<reference evidence="3" key="1">
    <citation type="submission" date="2025-08" db="UniProtKB">
        <authorList>
            <consortium name="RefSeq"/>
        </authorList>
    </citation>
    <scope>IDENTIFICATION</scope>
    <source>
        <tissue evidence="3">Gonads</tissue>
    </source>
</reference>
<dbReference type="OrthoDB" id="10524720at2759"/>
<protein>
    <submittedName>
        <fullName evidence="3">Uncharacterized protein LOC115888576</fullName>
    </submittedName>
</protein>
<name>A0A6J2YLC0_SITOR</name>
<dbReference type="Proteomes" id="UP000504635">
    <property type="component" value="Unplaced"/>
</dbReference>
<evidence type="ECO:0000256" key="1">
    <source>
        <dbReference type="SAM" id="MobiDB-lite"/>
    </source>
</evidence>
<keyword evidence="2" id="KW-1185">Reference proteome</keyword>
<feature type="compositionally biased region" description="Pro residues" evidence="1">
    <location>
        <begin position="45"/>
        <end position="54"/>
    </location>
</feature>
<evidence type="ECO:0000313" key="2">
    <source>
        <dbReference type="Proteomes" id="UP000504635"/>
    </source>
</evidence>
<dbReference type="AlphaFoldDB" id="A0A6J2YLC0"/>
<proteinExistence type="predicted"/>
<dbReference type="RefSeq" id="XP_030764197.1">
    <property type="nucleotide sequence ID" value="XM_030908337.1"/>
</dbReference>
<accession>A0A6J2YLC0</accession>
<dbReference type="GeneID" id="115888576"/>
<gene>
    <name evidence="3" type="primary">LOC115888576</name>
</gene>
<sequence>MERRRFLTTLGQQLIEEHIERRAQQQCLPRELRSVIFRVSGLQEPVPPNDPEPPQGKKRGRCKVCPYSKNQKKESSKCDNCQGFICKNHSRKKVLCENCIEK</sequence>
<dbReference type="InParanoid" id="A0A6J2YLC0"/>
<evidence type="ECO:0000313" key="3">
    <source>
        <dbReference type="RefSeq" id="XP_030764197.1"/>
    </source>
</evidence>
<organism evidence="2 3">
    <name type="scientific">Sitophilus oryzae</name>
    <name type="common">Rice weevil</name>
    <name type="synonym">Curculio oryzae</name>
    <dbReference type="NCBI Taxonomy" id="7048"/>
    <lineage>
        <taxon>Eukaryota</taxon>
        <taxon>Metazoa</taxon>
        <taxon>Ecdysozoa</taxon>
        <taxon>Arthropoda</taxon>
        <taxon>Hexapoda</taxon>
        <taxon>Insecta</taxon>
        <taxon>Pterygota</taxon>
        <taxon>Neoptera</taxon>
        <taxon>Endopterygota</taxon>
        <taxon>Coleoptera</taxon>
        <taxon>Polyphaga</taxon>
        <taxon>Cucujiformia</taxon>
        <taxon>Curculionidae</taxon>
        <taxon>Dryophthorinae</taxon>
        <taxon>Sitophilus</taxon>
    </lineage>
</organism>